<organism evidence="1 2">
    <name type="scientific">Helianthus annuus</name>
    <name type="common">Common sunflower</name>
    <dbReference type="NCBI Taxonomy" id="4232"/>
    <lineage>
        <taxon>Eukaryota</taxon>
        <taxon>Viridiplantae</taxon>
        <taxon>Streptophyta</taxon>
        <taxon>Embryophyta</taxon>
        <taxon>Tracheophyta</taxon>
        <taxon>Spermatophyta</taxon>
        <taxon>Magnoliopsida</taxon>
        <taxon>eudicotyledons</taxon>
        <taxon>Gunneridae</taxon>
        <taxon>Pentapetalae</taxon>
        <taxon>asterids</taxon>
        <taxon>campanulids</taxon>
        <taxon>Asterales</taxon>
        <taxon>Asteraceae</taxon>
        <taxon>Asteroideae</taxon>
        <taxon>Heliantheae alliance</taxon>
        <taxon>Heliantheae</taxon>
        <taxon>Helianthus</taxon>
    </lineage>
</organism>
<name>A0A9K3J0T6_HELAN</name>
<comment type="caution">
    <text evidence="1">The sequence shown here is derived from an EMBL/GenBank/DDBJ whole genome shotgun (WGS) entry which is preliminary data.</text>
</comment>
<evidence type="ECO:0000313" key="1">
    <source>
        <dbReference type="EMBL" id="KAF5806388.1"/>
    </source>
</evidence>
<accession>A0A9K3J0T6</accession>
<gene>
    <name evidence="1" type="ORF">HanXRQr2_Chr05g0220821</name>
</gene>
<dbReference type="Proteomes" id="UP000215914">
    <property type="component" value="Unassembled WGS sequence"/>
</dbReference>
<reference evidence="1" key="1">
    <citation type="journal article" date="2017" name="Nature">
        <title>The sunflower genome provides insights into oil metabolism, flowering and Asterid evolution.</title>
        <authorList>
            <person name="Badouin H."/>
            <person name="Gouzy J."/>
            <person name="Grassa C.J."/>
            <person name="Murat F."/>
            <person name="Staton S.E."/>
            <person name="Cottret L."/>
            <person name="Lelandais-Briere C."/>
            <person name="Owens G.L."/>
            <person name="Carrere S."/>
            <person name="Mayjonade B."/>
            <person name="Legrand L."/>
            <person name="Gill N."/>
            <person name="Kane N.C."/>
            <person name="Bowers J.E."/>
            <person name="Hubner S."/>
            <person name="Bellec A."/>
            <person name="Berard A."/>
            <person name="Berges H."/>
            <person name="Blanchet N."/>
            <person name="Boniface M.C."/>
            <person name="Brunel D."/>
            <person name="Catrice O."/>
            <person name="Chaidir N."/>
            <person name="Claudel C."/>
            <person name="Donnadieu C."/>
            <person name="Faraut T."/>
            <person name="Fievet G."/>
            <person name="Helmstetter N."/>
            <person name="King M."/>
            <person name="Knapp S.J."/>
            <person name="Lai Z."/>
            <person name="Le Paslier M.C."/>
            <person name="Lippi Y."/>
            <person name="Lorenzon L."/>
            <person name="Mandel J.R."/>
            <person name="Marage G."/>
            <person name="Marchand G."/>
            <person name="Marquand E."/>
            <person name="Bret-Mestries E."/>
            <person name="Morien E."/>
            <person name="Nambeesan S."/>
            <person name="Nguyen T."/>
            <person name="Pegot-Espagnet P."/>
            <person name="Pouilly N."/>
            <person name="Raftis F."/>
            <person name="Sallet E."/>
            <person name="Schiex T."/>
            <person name="Thomas J."/>
            <person name="Vandecasteele C."/>
            <person name="Vares D."/>
            <person name="Vear F."/>
            <person name="Vautrin S."/>
            <person name="Crespi M."/>
            <person name="Mangin B."/>
            <person name="Burke J.M."/>
            <person name="Salse J."/>
            <person name="Munos S."/>
            <person name="Vincourt P."/>
            <person name="Rieseberg L.H."/>
            <person name="Langlade N.B."/>
        </authorList>
    </citation>
    <scope>NUCLEOTIDE SEQUENCE</scope>
    <source>
        <tissue evidence="1">Leaves</tissue>
    </source>
</reference>
<keyword evidence="2" id="KW-1185">Reference proteome</keyword>
<dbReference type="AlphaFoldDB" id="A0A9K3J0T6"/>
<sequence length="125" mass="13986">MGVSGGGGMQNNYCRVNPIINSTLSCYSFVRLPPQPSDMATAFSCNFKKIWPPDLGKSSGVEERSLTAHRISEVPSRFRAMVISGLENRKADDHYHKDDGYGQVAIQENIAFRHVIVIYLFKGYQ</sequence>
<reference evidence="1" key="2">
    <citation type="submission" date="2020-06" db="EMBL/GenBank/DDBJ databases">
        <title>Helianthus annuus Genome sequencing and assembly Release 2.</title>
        <authorList>
            <person name="Gouzy J."/>
            <person name="Langlade N."/>
            <person name="Munos S."/>
        </authorList>
    </citation>
    <scope>NUCLEOTIDE SEQUENCE</scope>
    <source>
        <tissue evidence="1">Leaves</tissue>
    </source>
</reference>
<dbReference type="Gramene" id="mRNA:HanXRQr2_Chr05g0220821">
    <property type="protein sequence ID" value="mRNA:HanXRQr2_Chr05g0220821"/>
    <property type="gene ID" value="HanXRQr2_Chr05g0220821"/>
</dbReference>
<dbReference type="EMBL" id="MNCJ02000320">
    <property type="protein sequence ID" value="KAF5806388.1"/>
    <property type="molecule type" value="Genomic_DNA"/>
</dbReference>
<protein>
    <submittedName>
        <fullName evidence="1">Uncharacterized protein</fullName>
    </submittedName>
</protein>
<evidence type="ECO:0000313" key="2">
    <source>
        <dbReference type="Proteomes" id="UP000215914"/>
    </source>
</evidence>
<proteinExistence type="predicted"/>